<keyword evidence="3" id="KW-0862">Zinc</keyword>
<dbReference type="GO" id="GO:0008270">
    <property type="term" value="F:zinc ion binding"/>
    <property type="evidence" value="ECO:0007669"/>
    <property type="project" value="UniProtKB-KW"/>
</dbReference>
<keyword evidence="8" id="KW-1185">Reference proteome</keyword>
<sequence length="132" mass="14756">MLVGKEFAMSLDPSKLSELDQLLQSREAELAAAAHASREEFATPGSHGWPEVKDSVEDGDARMMDSLDLMQLQRQEAELSQVRAARQRLAEGSYGTCEDCGRDIPFERLKIVPTARYCVQDEERREKAAAAR</sequence>
<evidence type="ECO:0000256" key="5">
    <source>
        <dbReference type="SAM" id="MobiDB-lite"/>
    </source>
</evidence>
<dbReference type="Gene3D" id="1.20.120.910">
    <property type="entry name" value="DksA, coiled-coil domain"/>
    <property type="match status" value="1"/>
</dbReference>
<dbReference type="InterPro" id="IPR000962">
    <property type="entry name" value="Znf_DskA_TraR"/>
</dbReference>
<dbReference type="Pfam" id="PF01258">
    <property type="entry name" value="zf-dskA_traR"/>
    <property type="match status" value="1"/>
</dbReference>
<name>A0A4Z0BK21_9BURK</name>
<evidence type="ECO:0000313" key="7">
    <source>
        <dbReference type="EMBL" id="TFY99646.1"/>
    </source>
</evidence>
<dbReference type="PANTHER" id="PTHR33823:SF4">
    <property type="entry name" value="GENERAL STRESS PROTEIN 16O"/>
    <property type="match status" value="1"/>
</dbReference>
<dbReference type="PANTHER" id="PTHR33823">
    <property type="entry name" value="RNA POLYMERASE-BINDING TRANSCRIPTION FACTOR DKSA-RELATED"/>
    <property type="match status" value="1"/>
</dbReference>
<keyword evidence="2" id="KW-0863">Zinc-finger</keyword>
<reference evidence="7 8" key="1">
    <citation type="submission" date="2019-03" db="EMBL/GenBank/DDBJ databases">
        <title>Ramlibacter rhizophilus CCTCC AB2015357, whole genome shotgun sequence.</title>
        <authorList>
            <person name="Zhang X."/>
            <person name="Feng G."/>
            <person name="Zhu H."/>
        </authorList>
    </citation>
    <scope>NUCLEOTIDE SEQUENCE [LARGE SCALE GENOMIC DNA]</scope>
    <source>
        <strain evidence="7 8">CCTCC AB2015357</strain>
    </source>
</reference>
<evidence type="ECO:0000313" key="8">
    <source>
        <dbReference type="Proteomes" id="UP000297564"/>
    </source>
</evidence>
<evidence type="ECO:0000259" key="6">
    <source>
        <dbReference type="Pfam" id="PF01258"/>
    </source>
</evidence>
<dbReference type="OrthoDB" id="9811543at2"/>
<feature type="zinc finger region" description="dksA C4-type" evidence="4">
    <location>
        <begin position="97"/>
        <end position="121"/>
    </location>
</feature>
<protein>
    <submittedName>
        <fullName evidence="7">TraR/DksA family transcriptional regulator</fullName>
    </submittedName>
</protein>
<dbReference type="AlphaFoldDB" id="A0A4Z0BK21"/>
<keyword evidence="1" id="KW-0479">Metal-binding</keyword>
<dbReference type="SUPFAM" id="SSF57716">
    <property type="entry name" value="Glucocorticoid receptor-like (DNA-binding domain)"/>
    <property type="match status" value="1"/>
</dbReference>
<evidence type="ECO:0000256" key="4">
    <source>
        <dbReference type="PROSITE-ProRule" id="PRU00510"/>
    </source>
</evidence>
<accession>A0A4Z0BK21</accession>
<comment type="caution">
    <text evidence="7">The sequence shown here is derived from an EMBL/GenBank/DDBJ whole genome shotgun (WGS) entry which is preliminary data.</text>
</comment>
<gene>
    <name evidence="7" type="ORF">EZ242_10895</name>
</gene>
<feature type="region of interest" description="Disordered" evidence="5">
    <location>
        <begin position="34"/>
        <end position="53"/>
    </location>
</feature>
<dbReference type="EMBL" id="SMLL01000004">
    <property type="protein sequence ID" value="TFY99646.1"/>
    <property type="molecule type" value="Genomic_DNA"/>
</dbReference>
<dbReference type="PROSITE" id="PS51128">
    <property type="entry name" value="ZF_DKSA_2"/>
    <property type="match status" value="1"/>
</dbReference>
<organism evidence="7 8">
    <name type="scientific">Ramlibacter rhizophilus</name>
    <dbReference type="NCBI Taxonomy" id="1781167"/>
    <lineage>
        <taxon>Bacteria</taxon>
        <taxon>Pseudomonadati</taxon>
        <taxon>Pseudomonadota</taxon>
        <taxon>Betaproteobacteria</taxon>
        <taxon>Burkholderiales</taxon>
        <taxon>Comamonadaceae</taxon>
        <taxon>Ramlibacter</taxon>
    </lineage>
</organism>
<evidence type="ECO:0000256" key="2">
    <source>
        <dbReference type="ARBA" id="ARBA00022771"/>
    </source>
</evidence>
<evidence type="ECO:0000256" key="3">
    <source>
        <dbReference type="ARBA" id="ARBA00022833"/>
    </source>
</evidence>
<feature type="domain" description="Zinc finger DksA/TraR C4-type" evidence="6">
    <location>
        <begin position="92"/>
        <end position="119"/>
    </location>
</feature>
<dbReference type="Proteomes" id="UP000297564">
    <property type="component" value="Unassembled WGS sequence"/>
</dbReference>
<evidence type="ECO:0000256" key="1">
    <source>
        <dbReference type="ARBA" id="ARBA00022723"/>
    </source>
</evidence>
<proteinExistence type="predicted"/>